<feature type="compositionally biased region" description="Polar residues" evidence="1">
    <location>
        <begin position="113"/>
        <end position="132"/>
    </location>
</feature>
<evidence type="ECO:0000256" key="2">
    <source>
        <dbReference type="SAM" id="Phobius"/>
    </source>
</evidence>
<keyword evidence="2" id="KW-0472">Membrane</keyword>
<keyword evidence="2" id="KW-1133">Transmembrane helix</keyword>
<dbReference type="EMBL" id="CP002105">
    <property type="protein sequence ID" value="ADL13251.1"/>
    <property type="molecule type" value="Genomic_DNA"/>
</dbReference>
<evidence type="ECO:0000313" key="3">
    <source>
        <dbReference type="EMBL" id="ADL13251.1"/>
    </source>
</evidence>
<feature type="transmembrane region" description="Helical" evidence="2">
    <location>
        <begin position="25"/>
        <end position="46"/>
    </location>
</feature>
<dbReference type="OrthoDB" id="1634070at2"/>
<sequence length="204" mass="22728">MANNGWKERIKQLFAGMVNENNRKLVWRITILGVIGFLLLVSGKLIDSNPSQMISQNESETEAKQTISSQQLDTEAEMERKLAKILSDISGVGRVRVDITLDTGSEYEYARDYNTSQKTTDQQDSNGGQQKTEQVDKQRELVIVRTDTGKEEAVIKKETKPKVRGVMVVAEGAEVSQVKAELISAVKVGLGVRAHRIVVLPMKR</sequence>
<dbReference type="Proteomes" id="UP000001661">
    <property type="component" value="Chromosome"/>
</dbReference>
<dbReference type="STRING" id="574087.Acear_1746"/>
<protein>
    <submittedName>
        <fullName evidence="3">Sporulation stage III protein AG</fullName>
    </submittedName>
</protein>
<dbReference type="eggNOG" id="ENOG50330Z5">
    <property type="taxonomic scope" value="Bacteria"/>
</dbReference>
<keyword evidence="4" id="KW-1185">Reference proteome</keyword>
<proteinExistence type="predicted"/>
<name>D9QRW0_ACEAZ</name>
<dbReference type="KEGG" id="aar:Acear_1746"/>
<dbReference type="HOGENOM" id="CLU_071454_2_1_9"/>
<gene>
    <name evidence="3" type="ordered locus">Acear_1746</name>
</gene>
<dbReference type="RefSeq" id="WP_013278696.1">
    <property type="nucleotide sequence ID" value="NC_014378.1"/>
</dbReference>
<keyword evidence="2" id="KW-0812">Transmembrane</keyword>
<dbReference type="AlphaFoldDB" id="D9QRW0"/>
<evidence type="ECO:0000313" key="4">
    <source>
        <dbReference type="Proteomes" id="UP000001661"/>
    </source>
</evidence>
<organism evidence="3 4">
    <name type="scientific">Acetohalobium arabaticum (strain ATCC 49924 / DSM 5501 / Z-7288)</name>
    <dbReference type="NCBI Taxonomy" id="574087"/>
    <lineage>
        <taxon>Bacteria</taxon>
        <taxon>Bacillati</taxon>
        <taxon>Bacillota</taxon>
        <taxon>Clostridia</taxon>
        <taxon>Halanaerobiales</taxon>
        <taxon>Halobacteroidaceae</taxon>
        <taxon>Acetohalobium</taxon>
    </lineage>
</organism>
<feature type="region of interest" description="Disordered" evidence="1">
    <location>
        <begin position="112"/>
        <end position="136"/>
    </location>
</feature>
<accession>D9QRW0</accession>
<reference evidence="3 4" key="1">
    <citation type="journal article" date="2010" name="Stand. Genomic Sci.">
        <title>Complete genome sequence of Acetohalobium arabaticum type strain (Z-7288).</title>
        <authorList>
            <person name="Sikorski J."/>
            <person name="Lapidus A."/>
            <person name="Chertkov O."/>
            <person name="Lucas S."/>
            <person name="Copeland A."/>
            <person name="Glavina Del Rio T."/>
            <person name="Nolan M."/>
            <person name="Tice H."/>
            <person name="Cheng J.F."/>
            <person name="Han C."/>
            <person name="Brambilla E."/>
            <person name="Pitluck S."/>
            <person name="Liolios K."/>
            <person name="Ivanova N."/>
            <person name="Mavromatis K."/>
            <person name="Mikhailova N."/>
            <person name="Pati A."/>
            <person name="Bruce D."/>
            <person name="Detter C."/>
            <person name="Tapia R."/>
            <person name="Goodwin L."/>
            <person name="Chen A."/>
            <person name="Palaniappan K."/>
            <person name="Land M."/>
            <person name="Hauser L."/>
            <person name="Chang Y.J."/>
            <person name="Jeffries C.D."/>
            <person name="Rohde M."/>
            <person name="Goker M."/>
            <person name="Spring S."/>
            <person name="Woyke T."/>
            <person name="Bristow J."/>
            <person name="Eisen J.A."/>
            <person name="Markowitz V."/>
            <person name="Hugenholtz P."/>
            <person name="Kyrpides N.C."/>
            <person name="Klenk H.P."/>
        </authorList>
    </citation>
    <scope>NUCLEOTIDE SEQUENCE [LARGE SCALE GENOMIC DNA]</scope>
    <source>
        <strain evidence="4">ATCC 49924 / DSM 5501 / Z-7288</strain>
    </source>
</reference>
<evidence type="ECO:0000256" key="1">
    <source>
        <dbReference type="SAM" id="MobiDB-lite"/>
    </source>
</evidence>